<dbReference type="InterPro" id="IPR010326">
    <property type="entry name" value="EXOC3/Sec6"/>
</dbReference>
<keyword evidence="3" id="KW-0268">Exocytosis</keyword>
<dbReference type="Pfam" id="PF06046">
    <property type="entry name" value="Sec6"/>
    <property type="match status" value="1"/>
</dbReference>
<name>A0A1R1YE48_9FUNG</name>
<dbReference type="PANTHER" id="PTHR21292:SF1">
    <property type="entry name" value="EXOCYST COMPLEX COMPONENT 3"/>
    <property type="match status" value="1"/>
</dbReference>
<dbReference type="STRING" id="133412.A0A1R1YE48"/>
<dbReference type="InterPro" id="IPR042532">
    <property type="entry name" value="EXOC3/Sec6_C"/>
</dbReference>
<comment type="caution">
    <text evidence="4">The sequence shown here is derived from an EMBL/GenBank/DDBJ whole genome shotgun (WGS) entry which is preliminary data.</text>
</comment>
<evidence type="ECO:0000256" key="3">
    <source>
        <dbReference type="ARBA" id="ARBA00022483"/>
    </source>
</evidence>
<dbReference type="GO" id="GO:0006887">
    <property type="term" value="P:exocytosis"/>
    <property type="evidence" value="ECO:0007669"/>
    <property type="project" value="UniProtKB-KW"/>
</dbReference>
<evidence type="ECO:0000313" key="5">
    <source>
        <dbReference type="Proteomes" id="UP000187283"/>
    </source>
</evidence>
<dbReference type="Gene3D" id="1.10.357.50">
    <property type="match status" value="1"/>
</dbReference>
<dbReference type="PANTHER" id="PTHR21292">
    <property type="entry name" value="EXOCYST COMPLEX COMPONENT SEC6-RELATED"/>
    <property type="match status" value="1"/>
</dbReference>
<dbReference type="GO" id="GO:0000149">
    <property type="term" value="F:SNARE binding"/>
    <property type="evidence" value="ECO:0007669"/>
    <property type="project" value="TreeGrafter"/>
</dbReference>
<keyword evidence="5" id="KW-1185">Reference proteome</keyword>
<keyword evidence="2" id="KW-0813">Transport</keyword>
<dbReference type="EMBL" id="LSSN01000210">
    <property type="protein sequence ID" value="OMJ25177.1"/>
    <property type="molecule type" value="Genomic_DNA"/>
</dbReference>
<dbReference type="GO" id="GO:0000145">
    <property type="term" value="C:exocyst"/>
    <property type="evidence" value="ECO:0007669"/>
    <property type="project" value="InterPro"/>
</dbReference>
<sequence>MNSEIPSTNSEIRLYAIQRLSKLLKHPDDLQFKLEGIKSKLTQEKMLIDAQLSADVQRHFDDVQEGLDLLFSTEDQINKVKVDMKKVDKLCSDAQGFISNYDRIKKISIAHKNFEQTELFYQKFRSFNQQCENVSNMLKNANNDIEKFDFNLLIMHYQINKLESFRRQAIALTENCEDDVRMTLSEVFLDFENLSEAFEFFIWQVASRLYDLGANQKYSVIVHLLKVIESEEANDAAIIKEKEHKALESSRGLIGSISFNPLSGNKVSKPDMKLKNYKKKFFETIHKIVSDRMHEFFTEVIMDDDEINKTTELVIDDLLFVAENIVPCVPPSYGLFDVFLNQYHLTVVEKVKEMSSSEMDGRSILNILSLARQYQSKMRKDLGIPKEKLQPPLLEGREEKLSNDYLDLVRSKISEWITNLMTTETKEFLERPKPPEVGENNQFVMQGSIIMFEIINQQVDLAIESMRGKLVCDVVYECNKIFAVTNKKWKMLIEAESKKQIENPEEVAEGLVDYIMALSNDQLRCVEFSEAIQTRLCDQLSRAYQEKLSTELGSAMEGFMDVAQRSVSALSDIVFSDLRQIFAALYTADWYQQDLLQPVIETLRDYCSDFRDHLHEFLFMRLMQELLERFVICYIDAISNKAAKFSKSSKNSATKKLQQELKVSISFFSEYLEASLVQETTNALSMVISLIDSTPTMLFLEYFSIKKQYPDVSLVLVEDILTKREDVDFSQSKSIMDSLKAKTNNEQSAIGKRQTLFSKLKNY</sequence>
<evidence type="ECO:0000313" key="4">
    <source>
        <dbReference type="EMBL" id="OMJ25177.1"/>
    </source>
</evidence>
<gene>
    <name evidence="4" type="ORF">AYI70_g1076</name>
</gene>
<comment type="similarity">
    <text evidence="1">Belongs to the SEC6 family.</text>
</comment>
<accession>A0A1R1YE48</accession>
<organism evidence="4 5">
    <name type="scientific">Smittium culicis</name>
    <dbReference type="NCBI Taxonomy" id="133412"/>
    <lineage>
        <taxon>Eukaryota</taxon>
        <taxon>Fungi</taxon>
        <taxon>Fungi incertae sedis</taxon>
        <taxon>Zoopagomycota</taxon>
        <taxon>Kickxellomycotina</taxon>
        <taxon>Harpellomycetes</taxon>
        <taxon>Harpellales</taxon>
        <taxon>Legeriomycetaceae</taxon>
        <taxon>Smittium</taxon>
    </lineage>
</organism>
<evidence type="ECO:0000256" key="2">
    <source>
        <dbReference type="ARBA" id="ARBA00022448"/>
    </source>
</evidence>
<dbReference type="Gene3D" id="1.10.357.70">
    <property type="entry name" value="Exocyst complex component Sec6, C-terminal domain"/>
    <property type="match status" value="1"/>
</dbReference>
<dbReference type="GO" id="GO:0051601">
    <property type="term" value="P:exocyst localization"/>
    <property type="evidence" value="ECO:0007669"/>
    <property type="project" value="TreeGrafter"/>
</dbReference>
<dbReference type="OrthoDB" id="190098at2759"/>
<dbReference type="Proteomes" id="UP000187283">
    <property type="component" value="Unassembled WGS sequence"/>
</dbReference>
<reference evidence="4 5" key="1">
    <citation type="submission" date="2017-01" db="EMBL/GenBank/DDBJ databases">
        <authorList>
            <person name="Mah S.A."/>
            <person name="Swanson W.J."/>
            <person name="Moy G.W."/>
            <person name="Vacquier V.D."/>
        </authorList>
    </citation>
    <scope>NUCLEOTIDE SEQUENCE [LARGE SCALE GENOMIC DNA]</scope>
    <source>
        <strain evidence="4 5">GSMNP</strain>
    </source>
</reference>
<proteinExistence type="inferred from homology"/>
<protein>
    <submittedName>
        <fullName evidence="4">Exocyst complex component SEC6</fullName>
    </submittedName>
</protein>
<evidence type="ECO:0000256" key="1">
    <source>
        <dbReference type="ARBA" id="ARBA00009447"/>
    </source>
</evidence>
<dbReference type="AlphaFoldDB" id="A0A1R1YE48"/>